<dbReference type="InterPro" id="IPR001275">
    <property type="entry name" value="DM_DNA-bd"/>
</dbReference>
<feature type="region of interest" description="Disordered" evidence="6">
    <location>
        <begin position="106"/>
        <end position="156"/>
    </location>
</feature>
<keyword evidence="9" id="KW-1185">Reference proteome</keyword>
<feature type="region of interest" description="Disordered" evidence="6">
    <location>
        <begin position="306"/>
        <end position="354"/>
    </location>
</feature>
<comment type="subcellular location">
    <subcellularLocation>
        <location evidence="5">Nucleus</location>
    </subcellularLocation>
</comment>
<evidence type="ECO:0000259" key="7">
    <source>
        <dbReference type="PROSITE" id="PS50809"/>
    </source>
</evidence>
<name>A0ABD2X0S7_9HYME</name>
<evidence type="ECO:0000256" key="4">
    <source>
        <dbReference type="ARBA" id="ARBA00023242"/>
    </source>
</evidence>
<feature type="DNA-binding region" description="DM" evidence="5">
    <location>
        <begin position="27"/>
        <end position="74"/>
    </location>
</feature>
<evidence type="ECO:0000313" key="8">
    <source>
        <dbReference type="EMBL" id="KAL3398585.1"/>
    </source>
</evidence>
<dbReference type="InterPro" id="IPR036407">
    <property type="entry name" value="DM_DNA-bd_sf"/>
</dbReference>
<comment type="caution">
    <text evidence="8">The sequence shown here is derived from an EMBL/GenBank/DDBJ whole genome shotgun (WGS) entry which is preliminary data.</text>
</comment>
<reference evidence="8 9" key="1">
    <citation type="journal article" date="2024" name="bioRxiv">
        <title>A reference genome for Trichogramma kaykai: A tiny desert-dwelling parasitoid wasp with competing sex-ratio distorters.</title>
        <authorList>
            <person name="Culotta J."/>
            <person name="Lindsey A.R."/>
        </authorList>
    </citation>
    <scope>NUCLEOTIDE SEQUENCE [LARGE SCALE GENOMIC DNA]</scope>
    <source>
        <strain evidence="8 9">KSX58</strain>
    </source>
</reference>
<keyword evidence="3 5" id="KW-0238">DNA-binding</keyword>
<dbReference type="Pfam" id="PF08828">
    <property type="entry name" value="DSX_dimer"/>
    <property type="match status" value="1"/>
</dbReference>
<dbReference type="PANTHER" id="PTHR12322">
    <property type="entry name" value="DOUBLESEX AND MAB-3 RELATED TRANSCRIPTION FACTOR DMRT"/>
    <property type="match status" value="1"/>
</dbReference>
<gene>
    <name evidence="8" type="ORF">TKK_007723</name>
</gene>
<proteinExistence type="predicted"/>
<dbReference type="InterPro" id="IPR026607">
    <property type="entry name" value="DMRT"/>
</dbReference>
<keyword evidence="2 5" id="KW-0862">Zinc</keyword>
<feature type="region of interest" description="Disordered" evidence="6">
    <location>
        <begin position="1"/>
        <end position="24"/>
    </location>
</feature>
<feature type="compositionally biased region" description="Polar residues" evidence="6">
    <location>
        <begin position="131"/>
        <end position="143"/>
    </location>
</feature>
<evidence type="ECO:0000313" key="9">
    <source>
        <dbReference type="Proteomes" id="UP001627154"/>
    </source>
</evidence>
<dbReference type="EMBL" id="JBJJXI010000059">
    <property type="protein sequence ID" value="KAL3398585.1"/>
    <property type="molecule type" value="Genomic_DNA"/>
</dbReference>
<evidence type="ECO:0000256" key="1">
    <source>
        <dbReference type="ARBA" id="ARBA00022723"/>
    </source>
</evidence>
<feature type="compositionally biased region" description="Gly residues" evidence="6">
    <location>
        <begin position="146"/>
        <end position="156"/>
    </location>
</feature>
<dbReference type="GO" id="GO:0046872">
    <property type="term" value="F:metal ion binding"/>
    <property type="evidence" value="ECO:0007669"/>
    <property type="project" value="UniProtKB-KW"/>
</dbReference>
<keyword evidence="4 5" id="KW-0539">Nucleus</keyword>
<dbReference type="AlphaFoldDB" id="A0ABD2X0S7"/>
<feature type="domain" description="DM" evidence="7">
    <location>
        <begin position="27"/>
        <end position="74"/>
    </location>
</feature>
<sequence>MDQPDDMGSSSEAPAKKVKQSQRIPKCTRCQNHGQKNEVKFHKRNCPWRECKCVLCILTMKRQYIMKVQTAQRRARQQEEMESIYPQELSNVKCVLQLMEMRKKREKEKGYEETPSAMSVNGSNDSNSSDMPTLSNHISNNKPSRGSGGGGIGSASGGVGEPLVNVPMSTNLPPLLPHSALPGSPLFELETNAEQVEVLLSYSARLVQHFGYPWESLSLMYAFLTAFKADIEVVTWRINKAYNDIHKMAQFKASRFGSPYYYPGYTGSSSTLSSPMYVGQVSYVGLTSPPTPAGLSLLPYPSSHMMSAKVPSSPDSPPERPSSDPGTSYEKTTSLPPPLTTESSPITNNTLTSSPQHHAIKNLYRTLVNPLSQRDVSEYLRPADLPLAIPPISSAQFQPKVNPCANNNYHMTAQ</sequence>
<dbReference type="PROSITE" id="PS50809">
    <property type="entry name" value="DM_2"/>
    <property type="match status" value="1"/>
</dbReference>
<evidence type="ECO:0000256" key="5">
    <source>
        <dbReference type="PROSITE-ProRule" id="PRU00070"/>
    </source>
</evidence>
<dbReference type="SMART" id="SM01143">
    <property type="entry name" value="DSX_dimer"/>
    <property type="match status" value="1"/>
</dbReference>
<dbReference type="SUPFAM" id="SSF82927">
    <property type="entry name" value="Cysteine-rich DNA binding domain, (DM domain)"/>
    <property type="match status" value="1"/>
</dbReference>
<evidence type="ECO:0000256" key="2">
    <source>
        <dbReference type="ARBA" id="ARBA00022833"/>
    </source>
</evidence>
<dbReference type="Gene3D" id="4.10.1040.10">
    <property type="entry name" value="DM DNA-binding domain"/>
    <property type="match status" value="1"/>
</dbReference>
<dbReference type="InterPro" id="IPR014932">
    <property type="entry name" value="DSX_dimer"/>
</dbReference>
<accession>A0ABD2X0S7</accession>
<protein>
    <recommendedName>
        <fullName evidence="7">DM domain-containing protein</fullName>
    </recommendedName>
</protein>
<dbReference type="Gene3D" id="1.10.8.10">
    <property type="entry name" value="DNA helicase RuvA subunit, C-terminal domain"/>
    <property type="match status" value="1"/>
</dbReference>
<evidence type="ECO:0000256" key="6">
    <source>
        <dbReference type="SAM" id="MobiDB-lite"/>
    </source>
</evidence>
<dbReference type="GO" id="GO:0003677">
    <property type="term" value="F:DNA binding"/>
    <property type="evidence" value="ECO:0007669"/>
    <property type="project" value="UniProtKB-UniRule"/>
</dbReference>
<dbReference type="Pfam" id="PF00751">
    <property type="entry name" value="DM"/>
    <property type="match status" value="1"/>
</dbReference>
<dbReference type="PROSITE" id="PS40000">
    <property type="entry name" value="DM_1"/>
    <property type="match status" value="1"/>
</dbReference>
<dbReference type="PANTHER" id="PTHR12322:SF116">
    <property type="entry name" value="DOUBLESEX-MAB RELATED 99B"/>
    <property type="match status" value="1"/>
</dbReference>
<dbReference type="GO" id="GO:0005634">
    <property type="term" value="C:nucleus"/>
    <property type="evidence" value="ECO:0007669"/>
    <property type="project" value="UniProtKB-SubCell"/>
</dbReference>
<dbReference type="SMART" id="SM00301">
    <property type="entry name" value="DM"/>
    <property type="match status" value="1"/>
</dbReference>
<organism evidence="8 9">
    <name type="scientific">Trichogramma kaykai</name>
    <dbReference type="NCBI Taxonomy" id="54128"/>
    <lineage>
        <taxon>Eukaryota</taxon>
        <taxon>Metazoa</taxon>
        <taxon>Ecdysozoa</taxon>
        <taxon>Arthropoda</taxon>
        <taxon>Hexapoda</taxon>
        <taxon>Insecta</taxon>
        <taxon>Pterygota</taxon>
        <taxon>Neoptera</taxon>
        <taxon>Endopterygota</taxon>
        <taxon>Hymenoptera</taxon>
        <taxon>Apocrita</taxon>
        <taxon>Proctotrupomorpha</taxon>
        <taxon>Chalcidoidea</taxon>
        <taxon>Trichogrammatidae</taxon>
        <taxon>Trichogramma</taxon>
    </lineage>
</organism>
<evidence type="ECO:0000256" key="3">
    <source>
        <dbReference type="ARBA" id="ARBA00023125"/>
    </source>
</evidence>
<dbReference type="Proteomes" id="UP001627154">
    <property type="component" value="Unassembled WGS sequence"/>
</dbReference>
<keyword evidence="1 5" id="KW-0479">Metal-binding</keyword>